<evidence type="ECO:0000313" key="2">
    <source>
        <dbReference type="Proteomes" id="UP000093104"/>
    </source>
</evidence>
<gene>
    <name evidence="1" type="ORF">AFK24_15480</name>
</gene>
<dbReference type="EMBL" id="LGSI01000049">
    <property type="protein sequence ID" value="OCR24159.1"/>
    <property type="molecule type" value="Genomic_DNA"/>
</dbReference>
<proteinExistence type="predicted"/>
<comment type="caution">
    <text evidence="1">The sequence shown here is derived from an EMBL/GenBank/DDBJ whole genome shotgun (WGS) entry which is preliminary data.</text>
</comment>
<accession>A0A1C7Z436</accession>
<protein>
    <submittedName>
        <fullName evidence="1">Uncharacterized protein</fullName>
    </submittedName>
</protein>
<name>A0A1C7Z436_PSESX</name>
<organism evidence="1 2">
    <name type="scientific">Pseudomonas syringae</name>
    <dbReference type="NCBI Taxonomy" id="317"/>
    <lineage>
        <taxon>Bacteria</taxon>
        <taxon>Pseudomonadati</taxon>
        <taxon>Pseudomonadota</taxon>
        <taxon>Gammaproteobacteria</taxon>
        <taxon>Pseudomonadales</taxon>
        <taxon>Pseudomonadaceae</taxon>
        <taxon>Pseudomonas</taxon>
    </lineage>
</organism>
<dbReference type="Proteomes" id="UP000093104">
    <property type="component" value="Unassembled WGS sequence"/>
</dbReference>
<evidence type="ECO:0000313" key="1">
    <source>
        <dbReference type="EMBL" id="OCR24159.1"/>
    </source>
</evidence>
<dbReference type="AlphaFoldDB" id="A0A1C7Z436"/>
<sequence length="316" mass="35117">MIALMRRASGKVGEGRSMSRAVAIKCQHLQNMVMAHAWAELANIEPGGYALARAYERRTRAACGSQNAERWAAELAGQRASPGHAAMLATFSVDLKALRELLLWEVLKSPSQTRANWLKQVGSRDPCCAKSIALTLAHPVQLLPTLPEPDHLTSLLILLKEIPSCSWLDSVSYRRGVINSLAKLSLEPGWYAARYVLQSLLQDQLPTDDPRYCGLVHDPTNADELDKLIAQYRTLQELGSGPPLFLTVSKSEWALFCAIVERATPLHRRALANALLQHHQTPRPLLGHPLLFELYTQMNALDRRAASALEQLERII</sequence>
<reference evidence="1 2" key="1">
    <citation type="submission" date="2015-07" db="EMBL/GenBank/DDBJ databases">
        <title>Draft genome sequence of a diazotrophic, plant growth-promoting rhizobacterium of the Pseudomonas syringae complex.</title>
        <authorList>
            <person name="Patten C.L."/>
            <person name="Jeong H."/>
        </authorList>
    </citation>
    <scope>NUCLEOTIDE SEQUENCE [LARGE SCALE GENOMIC DNA]</scope>
    <source>
        <strain evidence="1 2">GR12-2</strain>
    </source>
</reference>